<comment type="similarity">
    <text evidence="3">Belongs to the SPOT14 family.</text>
</comment>
<sequence>MMQSTSEYVNPKHSLLDIMNKFIAATNNMDETVMVPTLLRDVPVEADGEECDSELNNNVGSAGTSKHRDMYERYLLLKSIRNDIEWGLLKREMNGGISLRELESREGEEGKDLESQLHYHLRGLFGVLSKLTIQANHLTTRYKQEIGGGSFTI</sequence>
<evidence type="ECO:0000256" key="5">
    <source>
        <dbReference type="ARBA" id="ARBA00023242"/>
    </source>
</evidence>
<comment type="subcellular location">
    <subcellularLocation>
        <location evidence="2">Cytoplasm</location>
    </subcellularLocation>
    <subcellularLocation>
        <location evidence="1">Nucleus</location>
    </subcellularLocation>
</comment>
<dbReference type="Pfam" id="PF07084">
    <property type="entry name" value="Spot_14"/>
    <property type="match status" value="1"/>
</dbReference>
<dbReference type="EMBL" id="JAATIS010003638">
    <property type="protein sequence ID" value="KAG2464184.1"/>
    <property type="molecule type" value="Genomic_DNA"/>
</dbReference>
<dbReference type="PANTHER" id="PTHR14315:SF21">
    <property type="entry name" value="MID1-INTERACTING PROTEIN 1-LIKE"/>
    <property type="match status" value="1"/>
</dbReference>
<comment type="caution">
    <text evidence="6">The sequence shown here is derived from an EMBL/GenBank/DDBJ whole genome shotgun (WGS) entry which is preliminary data.</text>
</comment>
<dbReference type="Gene3D" id="6.10.140.1610">
    <property type="match status" value="1"/>
</dbReference>
<dbReference type="RefSeq" id="XP_039621982.1">
    <property type="nucleotide sequence ID" value="XM_039766048.1"/>
</dbReference>
<evidence type="ECO:0000256" key="1">
    <source>
        <dbReference type="ARBA" id="ARBA00004123"/>
    </source>
</evidence>
<dbReference type="GO" id="GO:0005829">
    <property type="term" value="C:cytosol"/>
    <property type="evidence" value="ECO:0007669"/>
    <property type="project" value="TreeGrafter"/>
</dbReference>
<feature type="non-terminal residue" evidence="6">
    <location>
        <position position="1"/>
    </location>
</feature>
<name>A0A8X7XB80_POLSE</name>
<evidence type="ECO:0000313" key="6">
    <source>
        <dbReference type="EMBL" id="KAG2464184.1"/>
    </source>
</evidence>
<gene>
    <name evidence="6" type="primary">Mid1ip1l</name>
    <name evidence="6" type="ORF">GTO96_0002842</name>
</gene>
<evidence type="ECO:0000256" key="4">
    <source>
        <dbReference type="ARBA" id="ARBA00022490"/>
    </source>
</evidence>
<dbReference type="InterPro" id="IPR009786">
    <property type="entry name" value="Spot_14"/>
</dbReference>
<dbReference type="OrthoDB" id="5951908at2759"/>
<dbReference type="PANTHER" id="PTHR14315">
    <property type="entry name" value="SPOT14 FAMILY MEMBER"/>
    <property type="match status" value="1"/>
</dbReference>
<dbReference type="Proteomes" id="UP000886611">
    <property type="component" value="Unassembled WGS sequence"/>
</dbReference>
<accession>A0A8X7XB80</accession>
<organism evidence="6 7">
    <name type="scientific">Polypterus senegalus</name>
    <name type="common">Senegal bichir</name>
    <dbReference type="NCBI Taxonomy" id="55291"/>
    <lineage>
        <taxon>Eukaryota</taxon>
        <taxon>Metazoa</taxon>
        <taxon>Chordata</taxon>
        <taxon>Craniata</taxon>
        <taxon>Vertebrata</taxon>
        <taxon>Euteleostomi</taxon>
        <taxon>Actinopterygii</taxon>
        <taxon>Polypteriformes</taxon>
        <taxon>Polypteridae</taxon>
        <taxon>Polypterus</taxon>
    </lineage>
</organism>
<dbReference type="InterPro" id="IPR053719">
    <property type="entry name" value="Lipogen_MT_Stabilize_sf"/>
</dbReference>
<proteinExistence type="inferred from homology"/>
<keyword evidence="7" id="KW-1185">Reference proteome</keyword>
<reference evidence="6 7" key="1">
    <citation type="journal article" date="2021" name="Cell">
        <title>Tracing the genetic footprints of vertebrate landing in non-teleost ray-finned fishes.</title>
        <authorList>
            <person name="Bi X."/>
            <person name="Wang K."/>
            <person name="Yang L."/>
            <person name="Pan H."/>
            <person name="Jiang H."/>
            <person name="Wei Q."/>
            <person name="Fang M."/>
            <person name="Yu H."/>
            <person name="Zhu C."/>
            <person name="Cai Y."/>
            <person name="He Y."/>
            <person name="Gan X."/>
            <person name="Zeng H."/>
            <person name="Yu D."/>
            <person name="Zhu Y."/>
            <person name="Jiang H."/>
            <person name="Qiu Q."/>
            <person name="Yang H."/>
            <person name="Zhang Y.E."/>
            <person name="Wang W."/>
            <person name="Zhu M."/>
            <person name="He S."/>
            <person name="Zhang G."/>
        </authorList>
    </citation>
    <scope>NUCLEOTIDE SEQUENCE [LARGE SCALE GENOMIC DNA]</scope>
    <source>
        <strain evidence="6">Bchr_013</strain>
    </source>
</reference>
<dbReference type="GO" id="GO:0005634">
    <property type="term" value="C:nucleus"/>
    <property type="evidence" value="ECO:0007669"/>
    <property type="project" value="UniProtKB-SubCell"/>
</dbReference>
<dbReference type="GO" id="GO:0046890">
    <property type="term" value="P:regulation of lipid biosynthetic process"/>
    <property type="evidence" value="ECO:0007669"/>
    <property type="project" value="TreeGrafter"/>
</dbReference>
<evidence type="ECO:0000313" key="7">
    <source>
        <dbReference type="Proteomes" id="UP000886611"/>
    </source>
</evidence>
<evidence type="ECO:0000256" key="3">
    <source>
        <dbReference type="ARBA" id="ARBA00009488"/>
    </source>
</evidence>
<feature type="non-terminal residue" evidence="6">
    <location>
        <position position="153"/>
    </location>
</feature>
<keyword evidence="5" id="KW-0539">Nucleus</keyword>
<keyword evidence="4" id="KW-0963">Cytoplasm</keyword>
<protein>
    <submittedName>
        <fullName evidence="6">M1I1L protein</fullName>
    </submittedName>
</protein>
<dbReference type="AlphaFoldDB" id="A0A8X7XB80"/>
<evidence type="ECO:0000256" key="2">
    <source>
        <dbReference type="ARBA" id="ARBA00004496"/>
    </source>
</evidence>
<dbReference type="GeneID" id="120537249"/>